<evidence type="ECO:0000256" key="2">
    <source>
        <dbReference type="ARBA" id="ARBA00022840"/>
    </source>
</evidence>
<dbReference type="PANTHER" id="PTHR23305">
    <property type="entry name" value="OBG GTPASE FAMILY"/>
    <property type="match status" value="1"/>
</dbReference>
<sequence>NSIDRQIGFLTKKAKSNERGIKEELNLLTRLLNNLSDGIAVRDANFTDVDENRIRLLNLLSAKPILYVCNVGEKAAGTGNELSERVAAYADQKGTGFVFISAKIEAEISQLRDEHEKIEFLETIGLKETGLARLIQAGYSLLNLITYYTAGPNEARAWTVAQGTRAHEAAGRIHSDFERGFICAETITGSDYLSLGGEAAARLEGKLRQEGKDYIIQEGDVILYRFNV</sequence>
<dbReference type="GO" id="GO:0005524">
    <property type="term" value="F:ATP binding"/>
    <property type="evidence" value="ECO:0007669"/>
    <property type="project" value="UniProtKB-KW"/>
</dbReference>
<evidence type="ECO:0000313" key="4">
    <source>
        <dbReference type="EMBL" id="SVE51391.1"/>
    </source>
</evidence>
<dbReference type="InterPro" id="IPR013029">
    <property type="entry name" value="YchF_C"/>
</dbReference>
<dbReference type="FunFam" id="3.10.20.30:FF:000001">
    <property type="entry name" value="Ribosome-binding ATPase YchF"/>
    <property type="match status" value="1"/>
</dbReference>
<dbReference type="Gene3D" id="3.10.20.30">
    <property type="match status" value="1"/>
</dbReference>
<dbReference type="InterPro" id="IPR012676">
    <property type="entry name" value="TGS-like"/>
</dbReference>
<keyword evidence="1" id="KW-0547">Nucleotide-binding</keyword>
<dbReference type="Gene3D" id="1.10.150.300">
    <property type="entry name" value="TGS-like domain"/>
    <property type="match status" value="1"/>
</dbReference>
<dbReference type="GO" id="GO:0016887">
    <property type="term" value="F:ATP hydrolysis activity"/>
    <property type="evidence" value="ECO:0007669"/>
    <property type="project" value="TreeGrafter"/>
</dbReference>
<dbReference type="Pfam" id="PF06071">
    <property type="entry name" value="YchF-GTPase_C"/>
    <property type="match status" value="1"/>
</dbReference>
<proteinExistence type="predicted"/>
<evidence type="ECO:0000256" key="1">
    <source>
        <dbReference type="ARBA" id="ARBA00022741"/>
    </source>
</evidence>
<gene>
    <name evidence="4" type="ORF">METZ01_LOCUS504245</name>
</gene>
<keyword evidence="2" id="KW-0067">ATP-binding</keyword>
<dbReference type="PROSITE" id="PS51880">
    <property type="entry name" value="TGS"/>
    <property type="match status" value="1"/>
</dbReference>
<dbReference type="Gene3D" id="3.40.50.300">
    <property type="entry name" value="P-loop containing nucleotide triphosphate hydrolases"/>
    <property type="match status" value="1"/>
</dbReference>
<dbReference type="CDD" id="cd04867">
    <property type="entry name" value="TGS_YchF_OLA1"/>
    <property type="match status" value="1"/>
</dbReference>
<dbReference type="SUPFAM" id="SSF52540">
    <property type="entry name" value="P-loop containing nucleoside triphosphate hydrolases"/>
    <property type="match status" value="1"/>
</dbReference>
<accession>A0A383E3V0</accession>
<dbReference type="SUPFAM" id="SSF81271">
    <property type="entry name" value="TGS-like"/>
    <property type="match status" value="1"/>
</dbReference>
<name>A0A383E3V0_9ZZZZ</name>
<organism evidence="4">
    <name type="scientific">marine metagenome</name>
    <dbReference type="NCBI Taxonomy" id="408172"/>
    <lineage>
        <taxon>unclassified sequences</taxon>
        <taxon>metagenomes</taxon>
        <taxon>ecological metagenomes</taxon>
    </lineage>
</organism>
<dbReference type="InterPro" id="IPR004095">
    <property type="entry name" value="TGS"/>
</dbReference>
<dbReference type="InterPro" id="IPR027417">
    <property type="entry name" value="P-loop_NTPase"/>
</dbReference>
<dbReference type="PANTHER" id="PTHR23305:SF18">
    <property type="entry name" value="OBG-TYPE G DOMAIN-CONTAINING PROTEIN"/>
    <property type="match status" value="1"/>
</dbReference>
<reference evidence="4" key="1">
    <citation type="submission" date="2018-05" db="EMBL/GenBank/DDBJ databases">
        <authorList>
            <person name="Lanie J.A."/>
            <person name="Ng W.-L."/>
            <person name="Kazmierczak K.M."/>
            <person name="Andrzejewski T.M."/>
            <person name="Davidsen T.M."/>
            <person name="Wayne K.J."/>
            <person name="Tettelin H."/>
            <person name="Glass J.I."/>
            <person name="Rusch D."/>
            <person name="Podicherti R."/>
            <person name="Tsui H.-C.T."/>
            <person name="Winkler M.E."/>
        </authorList>
    </citation>
    <scope>NUCLEOTIDE SEQUENCE</scope>
</reference>
<protein>
    <recommendedName>
        <fullName evidence="3">TGS domain-containing protein</fullName>
    </recommendedName>
</protein>
<feature type="domain" description="TGS" evidence="3">
    <location>
        <begin position="143"/>
        <end position="226"/>
    </location>
</feature>
<dbReference type="EMBL" id="UINC01222555">
    <property type="protein sequence ID" value="SVE51391.1"/>
    <property type="molecule type" value="Genomic_DNA"/>
</dbReference>
<feature type="non-terminal residue" evidence="4">
    <location>
        <position position="1"/>
    </location>
</feature>
<evidence type="ECO:0000259" key="3">
    <source>
        <dbReference type="PROSITE" id="PS51880"/>
    </source>
</evidence>
<dbReference type="GO" id="GO:0005737">
    <property type="term" value="C:cytoplasm"/>
    <property type="evidence" value="ECO:0007669"/>
    <property type="project" value="TreeGrafter"/>
</dbReference>
<dbReference type="AlphaFoldDB" id="A0A383E3V0"/>
<dbReference type="InterPro" id="IPR023192">
    <property type="entry name" value="TGS-like_dom_sf"/>
</dbReference>
<dbReference type="InterPro" id="IPR012675">
    <property type="entry name" value="Beta-grasp_dom_sf"/>
</dbReference>